<feature type="compositionally biased region" description="Low complexity" evidence="1">
    <location>
        <begin position="337"/>
        <end position="363"/>
    </location>
</feature>
<feature type="region of interest" description="Disordered" evidence="1">
    <location>
        <begin position="313"/>
        <end position="390"/>
    </location>
</feature>
<dbReference type="InterPro" id="IPR047800">
    <property type="entry name" value="SWFGD_dom"/>
</dbReference>
<proteinExistence type="predicted"/>
<gene>
    <name evidence="2" type="ORF">FHS94_002836</name>
</gene>
<sequence length="390" mass="43880">MSDDRYPRSTSPQDDYHGRDDAGDYARDYGSGRHDSYSSARSYQAAGQLGRDADRNRDAGGDRYGQRGSTQGRYRQDHSGQGNYGQAGFGQRGGGGSDYGRDRGYQQDRSGNEYYGSYAGDGRRFESAGRHRDRDDDDHRLGQTSGRNDYGRQPQGYDYEERGFLNRAGDEVRSWFGDDEAERRRERDARMDEQRQSQRFNDDGDSHYHEWRRGQIDAFDRDYQEYREENRQRFQSEFAAWRTARQGQRDLLSKVTEHMEVVGSDGEHVGTVDKNRDDRLILTKSDADAGGRHHSVPSRWIASVDDKVTLTKTAQEAKNHWRDEENSSAILGDRHQQGGYSAGRAASASQASSSGQGRDSGQGEPSGQTSASSTAGEGRTDLNRSFSGTF</sequence>
<evidence type="ECO:0008006" key="4">
    <source>
        <dbReference type="Google" id="ProtNLM"/>
    </source>
</evidence>
<feature type="compositionally biased region" description="Basic and acidic residues" evidence="1">
    <location>
        <begin position="313"/>
        <end position="325"/>
    </location>
</feature>
<dbReference type="RefSeq" id="WP_184058790.1">
    <property type="nucleotide sequence ID" value="NZ_JACIJK010000008.1"/>
</dbReference>
<dbReference type="Pfam" id="PF09939">
    <property type="entry name" value="DUF2171"/>
    <property type="match status" value="1"/>
</dbReference>
<feature type="compositionally biased region" description="Polar residues" evidence="1">
    <location>
        <begin position="365"/>
        <end position="375"/>
    </location>
</feature>
<evidence type="ECO:0000256" key="1">
    <source>
        <dbReference type="SAM" id="MobiDB-lite"/>
    </source>
</evidence>
<dbReference type="NCBIfam" id="NF033157">
    <property type="entry name" value="SWFGD_domain"/>
    <property type="match status" value="1"/>
</dbReference>
<keyword evidence="3" id="KW-1185">Reference proteome</keyword>
<evidence type="ECO:0000313" key="2">
    <source>
        <dbReference type="EMBL" id="MBB5715979.1"/>
    </source>
</evidence>
<feature type="compositionally biased region" description="Basic and acidic residues" evidence="1">
    <location>
        <begin position="159"/>
        <end position="173"/>
    </location>
</feature>
<dbReference type="AlphaFoldDB" id="A0A7W9BFG9"/>
<accession>A0A7W9BFG9</accession>
<evidence type="ECO:0000313" key="3">
    <source>
        <dbReference type="Proteomes" id="UP000546200"/>
    </source>
</evidence>
<feature type="compositionally biased region" description="Basic and acidic residues" evidence="1">
    <location>
        <begin position="51"/>
        <end position="65"/>
    </location>
</feature>
<reference evidence="2 3" key="1">
    <citation type="submission" date="2020-08" db="EMBL/GenBank/DDBJ databases">
        <title>Genomic Encyclopedia of Type Strains, Phase IV (KMG-IV): sequencing the most valuable type-strain genomes for metagenomic binning, comparative biology and taxonomic classification.</title>
        <authorList>
            <person name="Goeker M."/>
        </authorList>
    </citation>
    <scope>NUCLEOTIDE SEQUENCE [LARGE SCALE GENOMIC DNA]</scope>
    <source>
        <strain evidence="2 3">DSM 100044</strain>
    </source>
</reference>
<feature type="compositionally biased region" description="Basic and acidic residues" evidence="1">
    <location>
        <begin position="181"/>
        <end position="208"/>
    </location>
</feature>
<protein>
    <recommendedName>
        <fullName evidence="4">DUF2171 domain-containing protein</fullName>
    </recommendedName>
</protein>
<feature type="region of interest" description="Disordered" evidence="1">
    <location>
        <begin position="1"/>
        <end position="208"/>
    </location>
</feature>
<feature type="compositionally biased region" description="Basic and acidic residues" evidence="1">
    <location>
        <begin position="121"/>
        <end position="141"/>
    </location>
</feature>
<feature type="compositionally biased region" description="Gly residues" evidence="1">
    <location>
        <begin position="82"/>
        <end position="98"/>
    </location>
</feature>
<comment type="caution">
    <text evidence="2">The sequence shown here is derived from an EMBL/GenBank/DDBJ whole genome shotgun (WGS) entry which is preliminary data.</text>
</comment>
<dbReference type="InterPro" id="IPR018684">
    <property type="entry name" value="DUF2171"/>
</dbReference>
<dbReference type="Proteomes" id="UP000546200">
    <property type="component" value="Unassembled WGS sequence"/>
</dbReference>
<name>A0A7W9BFG9_9SPHN</name>
<organism evidence="2 3">
    <name type="scientific">Sphingomonas aerophila</name>
    <dbReference type="NCBI Taxonomy" id="1344948"/>
    <lineage>
        <taxon>Bacteria</taxon>
        <taxon>Pseudomonadati</taxon>
        <taxon>Pseudomonadota</taxon>
        <taxon>Alphaproteobacteria</taxon>
        <taxon>Sphingomonadales</taxon>
        <taxon>Sphingomonadaceae</taxon>
        <taxon>Sphingomonas</taxon>
    </lineage>
</organism>
<dbReference type="EMBL" id="JACIJK010000008">
    <property type="protein sequence ID" value="MBB5715979.1"/>
    <property type="molecule type" value="Genomic_DNA"/>
</dbReference>
<feature type="compositionally biased region" description="Basic and acidic residues" evidence="1">
    <location>
        <begin position="14"/>
        <end position="36"/>
    </location>
</feature>